<evidence type="ECO:0000256" key="6">
    <source>
        <dbReference type="SAM" id="MobiDB-lite"/>
    </source>
</evidence>
<evidence type="ECO:0000256" key="3">
    <source>
        <dbReference type="ARBA" id="ARBA00022692"/>
    </source>
</evidence>
<protein>
    <submittedName>
        <fullName evidence="8">YfcC family protein</fullName>
    </submittedName>
</protein>
<feature type="region of interest" description="Disordered" evidence="6">
    <location>
        <begin position="1"/>
        <end position="20"/>
    </location>
</feature>
<dbReference type="PANTHER" id="PTHR43652">
    <property type="entry name" value="BASIC AMINO ACID ANTIPORTER YFCC-RELATED"/>
    <property type="match status" value="1"/>
</dbReference>
<evidence type="ECO:0000256" key="4">
    <source>
        <dbReference type="ARBA" id="ARBA00022989"/>
    </source>
</evidence>
<keyword evidence="5 7" id="KW-0472">Membrane</keyword>
<feature type="transmembrane region" description="Helical" evidence="7">
    <location>
        <begin position="230"/>
        <end position="249"/>
    </location>
</feature>
<feature type="transmembrane region" description="Helical" evidence="7">
    <location>
        <begin position="29"/>
        <end position="47"/>
    </location>
</feature>
<feature type="transmembrane region" description="Helical" evidence="7">
    <location>
        <begin position="287"/>
        <end position="307"/>
    </location>
</feature>
<keyword evidence="2" id="KW-1003">Cell membrane</keyword>
<dbReference type="EMBL" id="BAABAB010000022">
    <property type="protein sequence ID" value="GAA3626263.1"/>
    <property type="molecule type" value="Genomic_DNA"/>
</dbReference>
<feature type="transmembrane region" description="Helical" evidence="7">
    <location>
        <begin position="149"/>
        <end position="167"/>
    </location>
</feature>
<dbReference type="Pfam" id="PF03606">
    <property type="entry name" value="DcuC"/>
    <property type="match status" value="1"/>
</dbReference>
<dbReference type="InterPro" id="IPR051679">
    <property type="entry name" value="DASS-Related_Transporters"/>
</dbReference>
<feature type="transmembrane region" description="Helical" evidence="7">
    <location>
        <begin position="461"/>
        <end position="480"/>
    </location>
</feature>
<feature type="transmembrane region" description="Helical" evidence="7">
    <location>
        <begin position="196"/>
        <end position="218"/>
    </location>
</feature>
<gene>
    <name evidence="8" type="ORF">GCM10022236_30660</name>
</gene>
<feature type="transmembrane region" description="Helical" evidence="7">
    <location>
        <begin position="487"/>
        <end position="508"/>
    </location>
</feature>
<proteinExistence type="predicted"/>
<keyword evidence="4 7" id="KW-1133">Transmembrane helix</keyword>
<comment type="subcellular location">
    <subcellularLocation>
        <location evidence="1">Cell membrane</location>
        <topology evidence="1">Multi-pass membrane protein</topology>
    </subcellularLocation>
</comment>
<evidence type="ECO:0000313" key="8">
    <source>
        <dbReference type="EMBL" id="GAA3626263.1"/>
    </source>
</evidence>
<name>A0ABP7A771_9ACTN</name>
<accession>A0ABP7A771</accession>
<evidence type="ECO:0000256" key="2">
    <source>
        <dbReference type="ARBA" id="ARBA00022475"/>
    </source>
</evidence>
<feature type="transmembrane region" description="Helical" evidence="7">
    <location>
        <begin position="107"/>
        <end position="129"/>
    </location>
</feature>
<evidence type="ECO:0000256" key="5">
    <source>
        <dbReference type="ARBA" id="ARBA00023136"/>
    </source>
</evidence>
<keyword evidence="9" id="KW-1185">Reference proteome</keyword>
<reference evidence="9" key="1">
    <citation type="journal article" date="2019" name="Int. J. Syst. Evol. Microbiol.">
        <title>The Global Catalogue of Microorganisms (GCM) 10K type strain sequencing project: providing services to taxonomists for standard genome sequencing and annotation.</title>
        <authorList>
            <consortium name="The Broad Institute Genomics Platform"/>
            <consortium name="The Broad Institute Genome Sequencing Center for Infectious Disease"/>
            <person name="Wu L."/>
            <person name="Ma J."/>
        </authorList>
    </citation>
    <scope>NUCLEOTIDE SEQUENCE [LARGE SCALE GENOMIC DNA]</scope>
    <source>
        <strain evidence="9">JCM 16929</strain>
    </source>
</reference>
<evidence type="ECO:0000256" key="1">
    <source>
        <dbReference type="ARBA" id="ARBA00004651"/>
    </source>
</evidence>
<dbReference type="Proteomes" id="UP001501490">
    <property type="component" value="Unassembled WGS sequence"/>
</dbReference>
<organism evidence="8 9">
    <name type="scientific">Microlunatus ginsengisoli</name>
    <dbReference type="NCBI Taxonomy" id="363863"/>
    <lineage>
        <taxon>Bacteria</taxon>
        <taxon>Bacillati</taxon>
        <taxon>Actinomycetota</taxon>
        <taxon>Actinomycetes</taxon>
        <taxon>Propionibacteriales</taxon>
        <taxon>Propionibacteriaceae</taxon>
        <taxon>Microlunatus</taxon>
    </lineage>
</organism>
<feature type="transmembrane region" description="Helical" evidence="7">
    <location>
        <begin position="327"/>
        <end position="348"/>
    </location>
</feature>
<feature type="transmembrane region" description="Helical" evidence="7">
    <location>
        <begin position="173"/>
        <end position="189"/>
    </location>
</feature>
<dbReference type="RefSeq" id="WP_344806072.1">
    <property type="nucleotide sequence ID" value="NZ_BAABAB010000022.1"/>
</dbReference>
<sequence>MTSAPDQTTPDPQAPEAPPTATTKYFPSAYTVLAIVTVFVWLLAFVIPAGTYQRNDDGQPIEGTYQRVASPEDFGQRLQDLFVSPVNGLYGIQDTTGFVSPDNSGDLFGSVAVFFFVLAIGIFVTMMMATGALERGIGRLAARLSNRGWLLIVGIMVLFSLLGSIEGFAEETLGFYGLIIPLMLALGYDRLVAVGAIILGAGIGCLASTLNPFAIGVASSAAGVPISDGIGLRLIMWLVLTAVTVLFVLRYARKVKADPASSRVGFLPGDEDAHDAPLPPPLTRRQIAVLIWVVFTFVVMIFGIIPWSDIIKGSGSDPYPWELGWGFGQLAAWFLVSAIVVGLIGGLGEQKLSATISQGAGDFISAGLVIVLARGVAAIMNNTQITDTVLHAMEGAVSHAGSALFAILVFVVNLPLAFLIPSTSGHATLAMPIMAPLGDFAGVPRSLVITAWAAASGWMNLWVPTTAVVMGGLSLAKVGYNTYLRFIAPLLGILFVGVCAFLTAGALLS</sequence>
<comment type="caution">
    <text evidence="8">The sequence shown here is derived from an EMBL/GenBank/DDBJ whole genome shotgun (WGS) entry which is preliminary data.</text>
</comment>
<evidence type="ECO:0000313" key="9">
    <source>
        <dbReference type="Proteomes" id="UP001501490"/>
    </source>
</evidence>
<keyword evidence="3 7" id="KW-0812">Transmembrane</keyword>
<feature type="transmembrane region" description="Helical" evidence="7">
    <location>
        <begin position="400"/>
        <end position="421"/>
    </location>
</feature>
<dbReference type="PANTHER" id="PTHR43652:SF6">
    <property type="entry name" value="ARGININE REPRESSOR"/>
    <property type="match status" value="1"/>
</dbReference>
<dbReference type="InterPro" id="IPR018385">
    <property type="entry name" value="C4_dicarb_anaerob_car-like"/>
</dbReference>
<feature type="transmembrane region" description="Helical" evidence="7">
    <location>
        <begin position="360"/>
        <end position="380"/>
    </location>
</feature>
<evidence type="ECO:0000256" key="7">
    <source>
        <dbReference type="SAM" id="Phobius"/>
    </source>
</evidence>